<dbReference type="GO" id="GO:0016491">
    <property type="term" value="F:oxidoreductase activity"/>
    <property type="evidence" value="ECO:0007669"/>
    <property type="project" value="UniProtKB-KW"/>
</dbReference>
<feature type="non-terminal residue" evidence="2">
    <location>
        <position position="1"/>
    </location>
</feature>
<feature type="compositionally biased region" description="Basic and acidic residues" evidence="1">
    <location>
        <begin position="416"/>
        <end position="425"/>
    </location>
</feature>
<sequence>GSRRARPDPPAVRGGDDLPLPVRAAVDQPGRHRRRPADRVGAHRARAVPAADPARGQAAHRHLHRRRGHRAGAGVPVRHGLERLRPLLRRRLRAHPRHRGHARLLPRGHLPRPVVLRLGPAAAPGAPGHDLGRGAGHAALGLRHPRRQLLHAEPRGLRARPGHRPRPAHQLHRAALQRGQPRRLPAHHRGRRDGRRGAAALHRRLAPVGARRRLGRRPRRLRRPGPGRRLDHPGRRRAHRPDRRPAGQDHHPGAADEDGGGRGPVRDHRRRPLLGGRHRRARRRRAVLEHRRPLPALDPRGGPPHRPGGGAERPAAPVRRAVRPRRLHPLRAGGVLVLPPHDRRRHGRRGPGPGLPVDDPLGPPPPRRPPPRRPLAPARRALRAPAARRRQHLRVGVHRERPPALARLRHLAHRGRDLARADRPRGAALAGPVRPGLRAARRGLAAPGAAPGPPGPRGPRGRRARGRARRRPRRRPGRP</sequence>
<feature type="compositionally biased region" description="Basic residues" evidence="1">
    <location>
        <begin position="58"/>
        <end position="70"/>
    </location>
</feature>
<dbReference type="AlphaFoldDB" id="A0A6J4PAH3"/>
<accession>A0A6J4PAH3</accession>
<dbReference type="EC" id="1.10.3.-" evidence="2"/>
<feature type="region of interest" description="Disordered" evidence="1">
    <location>
        <begin position="416"/>
        <end position="479"/>
    </location>
</feature>
<feature type="compositionally biased region" description="Basic residues" evidence="1">
    <location>
        <begin position="201"/>
        <end position="226"/>
    </location>
</feature>
<feature type="compositionally biased region" description="Low complexity" evidence="1">
    <location>
        <begin position="47"/>
        <end position="57"/>
    </location>
</feature>
<protein>
    <submittedName>
        <fullName evidence="2">Cytochrome bd terminal oxidase subunit I</fullName>
        <ecNumber evidence="2">1.10.3.-</ecNumber>
    </submittedName>
</protein>
<feature type="compositionally biased region" description="Basic residues" evidence="1">
    <location>
        <begin position="459"/>
        <end position="479"/>
    </location>
</feature>
<dbReference type="EMBL" id="CADCUY010000220">
    <property type="protein sequence ID" value="CAA9404718.1"/>
    <property type="molecule type" value="Genomic_DNA"/>
</dbReference>
<feature type="compositionally biased region" description="Basic and acidic residues" evidence="1">
    <location>
        <begin position="243"/>
        <end position="254"/>
    </location>
</feature>
<evidence type="ECO:0000256" key="1">
    <source>
        <dbReference type="SAM" id="MobiDB-lite"/>
    </source>
</evidence>
<gene>
    <name evidence="2" type="ORF">AVDCRST_MAG35-1095</name>
</gene>
<feature type="compositionally biased region" description="Pro residues" evidence="1">
    <location>
        <begin position="361"/>
        <end position="374"/>
    </location>
</feature>
<feature type="compositionally biased region" description="Basic residues" evidence="1">
    <location>
        <begin position="157"/>
        <end position="172"/>
    </location>
</feature>
<feature type="compositionally biased region" description="Low complexity" evidence="1">
    <location>
        <begin position="430"/>
        <end position="449"/>
    </location>
</feature>
<feature type="compositionally biased region" description="Basic residues" evidence="1">
    <location>
        <begin position="31"/>
        <end position="46"/>
    </location>
</feature>
<keyword evidence="2" id="KW-0560">Oxidoreductase</keyword>
<organism evidence="2">
    <name type="scientific">uncultured Quadrisphaera sp</name>
    <dbReference type="NCBI Taxonomy" id="904978"/>
    <lineage>
        <taxon>Bacteria</taxon>
        <taxon>Bacillati</taxon>
        <taxon>Actinomycetota</taxon>
        <taxon>Actinomycetes</taxon>
        <taxon>Kineosporiales</taxon>
        <taxon>Kineosporiaceae</taxon>
        <taxon>Quadrisphaera</taxon>
        <taxon>environmental samples</taxon>
    </lineage>
</organism>
<feature type="compositionally biased region" description="Basic residues" evidence="1">
    <location>
        <begin position="267"/>
        <end position="285"/>
    </location>
</feature>
<reference evidence="2" key="1">
    <citation type="submission" date="2020-02" db="EMBL/GenBank/DDBJ databases">
        <authorList>
            <person name="Meier V. D."/>
        </authorList>
    </citation>
    <scope>NUCLEOTIDE SEQUENCE</scope>
    <source>
        <strain evidence="2">AVDCRST_MAG35</strain>
    </source>
</reference>
<feature type="compositionally biased region" description="Basic residues" evidence="1">
    <location>
        <begin position="180"/>
        <end position="194"/>
    </location>
</feature>
<feature type="non-terminal residue" evidence="2">
    <location>
        <position position="479"/>
    </location>
</feature>
<name>A0A6J4PAH3_9ACTN</name>
<feature type="compositionally biased region" description="Basic residues" evidence="1">
    <location>
        <begin position="320"/>
        <end position="329"/>
    </location>
</feature>
<feature type="region of interest" description="Disordered" evidence="1">
    <location>
        <begin position="153"/>
        <end position="401"/>
    </location>
</feature>
<feature type="compositionally biased region" description="Basic residues" evidence="1">
    <location>
        <begin position="380"/>
        <end position="396"/>
    </location>
</feature>
<proteinExistence type="predicted"/>
<evidence type="ECO:0000313" key="2">
    <source>
        <dbReference type="EMBL" id="CAA9404718.1"/>
    </source>
</evidence>
<feature type="region of interest" description="Disordered" evidence="1">
    <location>
        <begin position="1"/>
        <end position="74"/>
    </location>
</feature>